<proteinExistence type="predicted"/>
<protein>
    <submittedName>
        <fullName evidence="1">Uncharacterized protein</fullName>
    </submittedName>
</protein>
<dbReference type="AlphaFoldDB" id="A0A5E4TXP6"/>
<keyword evidence="2" id="KW-1185">Reference proteome</keyword>
<reference evidence="1 2" key="1">
    <citation type="submission" date="2019-08" db="EMBL/GenBank/DDBJ databases">
        <authorList>
            <person name="Peeters C."/>
        </authorList>
    </citation>
    <scope>NUCLEOTIDE SEQUENCE [LARGE SCALE GENOMIC DNA]</scope>
    <source>
        <strain evidence="1 2">LMG 31012</strain>
    </source>
</reference>
<sequence length="78" mass="8669">MRRTRLTQYAEHRCGYDSDYVPFTRVPRLNGQPGDGKIHSTRPGPVNHNGYATWYEGASDVASHSQEVAITEMSVCAA</sequence>
<dbReference type="Proteomes" id="UP000400981">
    <property type="component" value="Unassembled WGS sequence"/>
</dbReference>
<accession>A0A5E4TXP6</accession>
<evidence type="ECO:0000313" key="2">
    <source>
        <dbReference type="Proteomes" id="UP000400981"/>
    </source>
</evidence>
<dbReference type="EMBL" id="CABPSH010000003">
    <property type="protein sequence ID" value="VVD92321.1"/>
    <property type="molecule type" value="Genomic_DNA"/>
</dbReference>
<gene>
    <name evidence="1" type="ORF">PEP31012_01664</name>
</gene>
<evidence type="ECO:0000313" key="1">
    <source>
        <dbReference type="EMBL" id="VVD92321.1"/>
    </source>
</evidence>
<organism evidence="1 2">
    <name type="scientific">Pandoraea eparura</name>
    <dbReference type="NCBI Taxonomy" id="2508291"/>
    <lineage>
        <taxon>Bacteria</taxon>
        <taxon>Pseudomonadati</taxon>
        <taxon>Pseudomonadota</taxon>
        <taxon>Betaproteobacteria</taxon>
        <taxon>Burkholderiales</taxon>
        <taxon>Burkholderiaceae</taxon>
        <taxon>Pandoraea</taxon>
    </lineage>
</organism>
<name>A0A5E4TXP6_9BURK</name>